<feature type="signal peptide" evidence="2">
    <location>
        <begin position="1"/>
        <end position="25"/>
    </location>
</feature>
<name>A0ABQ5M596_9FIRM</name>
<feature type="transmembrane region" description="Helical" evidence="1">
    <location>
        <begin position="519"/>
        <end position="539"/>
    </location>
</feature>
<dbReference type="CDD" id="cd00198">
    <property type="entry name" value="vWFA"/>
    <property type="match status" value="1"/>
</dbReference>
<dbReference type="Gene3D" id="3.40.50.410">
    <property type="entry name" value="von Willebrand factor, type A domain"/>
    <property type="match status" value="1"/>
</dbReference>
<gene>
    <name evidence="4" type="ORF">LAD12857_17020</name>
</gene>
<protein>
    <recommendedName>
        <fullName evidence="3">VWFA domain-containing protein</fullName>
    </recommendedName>
</protein>
<feature type="domain" description="VWFA" evidence="3">
    <location>
        <begin position="36"/>
        <end position="219"/>
    </location>
</feature>
<evidence type="ECO:0000256" key="1">
    <source>
        <dbReference type="SAM" id="Phobius"/>
    </source>
</evidence>
<proteinExistence type="predicted"/>
<dbReference type="RefSeq" id="WP_346065049.1">
    <property type="nucleotide sequence ID" value="NZ_BRPJ01000031.1"/>
</dbReference>
<evidence type="ECO:0000313" key="5">
    <source>
        <dbReference type="Proteomes" id="UP001419084"/>
    </source>
</evidence>
<reference evidence="4 5" key="1">
    <citation type="journal article" date="2024" name="Int. J. Syst. Evol. Microbiol.">
        <title>Lacrimispora brassicae sp. nov. isolated from fermented cabbage, and proposal of Clostridium indicum Gundawar et al. 2019 and Clostridium methoxybenzovorans Mechichi et al. 1999 as heterotypic synonyms of Lacrimispora amygdalina (Parshina et al. 2003) Haas and Blanchard 2020 and Lacrimispora indolis (McClung and McCoy 1957) Haas and Blanchard 2020, respectively.</title>
        <authorList>
            <person name="Kobayashi H."/>
            <person name="Tanizawa Y."/>
            <person name="Sakamoto M."/>
            <person name="Ohkuma M."/>
            <person name="Tohno M."/>
        </authorList>
    </citation>
    <scope>NUCLEOTIDE SEQUENCE [LARGE SCALE GENOMIC DNA]</scope>
    <source>
        <strain evidence="4 5">DSM 12857</strain>
    </source>
</reference>
<comment type="caution">
    <text evidence="4">The sequence shown here is derived from an EMBL/GenBank/DDBJ whole genome shotgun (WGS) entry which is preliminary data.</text>
</comment>
<keyword evidence="1" id="KW-0812">Transmembrane</keyword>
<accession>A0ABQ5M596</accession>
<dbReference type="InterPro" id="IPR002035">
    <property type="entry name" value="VWF_A"/>
</dbReference>
<keyword evidence="1" id="KW-1133">Transmembrane helix</keyword>
<dbReference type="SUPFAM" id="SSF53300">
    <property type="entry name" value="vWA-like"/>
    <property type="match status" value="1"/>
</dbReference>
<organism evidence="4 5">
    <name type="scientific">Lacrimispora amygdalina</name>
    <dbReference type="NCBI Taxonomy" id="253257"/>
    <lineage>
        <taxon>Bacteria</taxon>
        <taxon>Bacillati</taxon>
        <taxon>Bacillota</taxon>
        <taxon>Clostridia</taxon>
        <taxon>Lachnospirales</taxon>
        <taxon>Lachnospiraceae</taxon>
        <taxon>Lacrimispora</taxon>
    </lineage>
</organism>
<feature type="chain" id="PRO_5047008934" description="VWFA domain-containing protein" evidence="2">
    <location>
        <begin position="26"/>
        <end position="673"/>
    </location>
</feature>
<dbReference type="PROSITE" id="PS50234">
    <property type="entry name" value="VWFA"/>
    <property type="match status" value="1"/>
</dbReference>
<dbReference type="EMBL" id="BRPJ01000031">
    <property type="protein sequence ID" value="GLB29779.1"/>
    <property type="molecule type" value="Genomic_DNA"/>
</dbReference>
<dbReference type="SMART" id="SM00327">
    <property type="entry name" value="VWA"/>
    <property type="match status" value="1"/>
</dbReference>
<keyword evidence="2" id="KW-0732">Signal</keyword>
<evidence type="ECO:0000313" key="4">
    <source>
        <dbReference type="EMBL" id="GLB29779.1"/>
    </source>
</evidence>
<keyword evidence="1" id="KW-0472">Membrane</keyword>
<evidence type="ECO:0000259" key="3">
    <source>
        <dbReference type="PROSITE" id="PS50234"/>
    </source>
</evidence>
<evidence type="ECO:0000256" key="2">
    <source>
        <dbReference type="SAM" id="SignalP"/>
    </source>
</evidence>
<dbReference type="Pfam" id="PF00092">
    <property type="entry name" value="VWA"/>
    <property type="match status" value="1"/>
</dbReference>
<dbReference type="InterPro" id="IPR036465">
    <property type="entry name" value="vWFA_dom_sf"/>
</dbReference>
<keyword evidence="5" id="KW-1185">Reference proteome</keyword>
<dbReference type="Proteomes" id="UP001419084">
    <property type="component" value="Unassembled WGS sequence"/>
</dbReference>
<sequence>MKRLNAVMAVLLCFAFLSVTFPVSAEEIASKKNGLDVMFVMDYSGSMKTNDPDHTAVGMVKAFVDTVHSADIRIGFVAYNDQIVTSAAPASVKSQEDRDALKSLMDASGYSGNTDIGLGLSYAFGLSGPESGRKRMVVLISDGESDLKGSTTGRTLETSNADLKNTIESCKSQGVPVYTVAFGKYDGNKEILKDIAGQTDGQNYSVEKPETLIEVLYGIFNSNMAYKIQEITNGIYAAGSQSIRIKLDDSYLDEMDVLMISPQQIGDTTVLYGDQQIKPVNLYHYSVAKISDVNKDIRELTVQTGTVENQGLKIYLVSYRDLIPIMEIDSSTGRNKPLPFKIYFKDEAGSVISDENFYKGFTPNIELYADGQSEGGRSSLSTAVKDGVITGEATLTKSGTYYIEGRLDDAMESCIFDTVRVQVMNTPPAGVLPDQIKYNPLSGEKKFVLNDYFTDSDGDALTYTLEQNSNSAAKVTIEEGVLHVKPVKSGLQNVIFKISDGETDISYTYLIAVMPVWQAYWWAILITVLILGAIIWRIFHKPKPELEVITEKKAQNRFQGKMDAYFIGQPEGDEEIPPLTFPMYKIKDNRVSLGDLMKEYPEASANLGLDNIFLIADEDRRMILYHSSNSSIMIGSSIVCKKIQYSVSFGDIISITAPDRIYDLEVHYISMIQ</sequence>